<proteinExistence type="predicted"/>
<evidence type="ECO:0000313" key="2">
    <source>
        <dbReference type="EMBL" id="MBX45564.1"/>
    </source>
</evidence>
<accession>A0A2P2NT02</accession>
<reference evidence="2" key="1">
    <citation type="submission" date="2018-02" db="EMBL/GenBank/DDBJ databases">
        <title>Rhizophora mucronata_Transcriptome.</title>
        <authorList>
            <person name="Meera S.P."/>
            <person name="Sreeshan A."/>
            <person name="Augustine A."/>
        </authorList>
    </citation>
    <scope>NUCLEOTIDE SEQUENCE</scope>
    <source>
        <tissue evidence="2">Leaf</tissue>
    </source>
</reference>
<dbReference type="AlphaFoldDB" id="A0A2P2NT02"/>
<keyword evidence="1" id="KW-0812">Transmembrane</keyword>
<evidence type="ECO:0000256" key="1">
    <source>
        <dbReference type="SAM" id="Phobius"/>
    </source>
</evidence>
<feature type="transmembrane region" description="Helical" evidence="1">
    <location>
        <begin position="27"/>
        <end position="51"/>
    </location>
</feature>
<keyword evidence="1" id="KW-1133">Transmembrane helix</keyword>
<sequence>MMLLHCPLVFDFSLVLGSINTPSLCLLLVSIFLSILYVICSFFVYGLVYLLSKGKKNMYLLCCLYAR</sequence>
<name>A0A2P2NT02_RHIMU</name>
<keyword evidence="1" id="KW-0472">Membrane</keyword>
<protein>
    <submittedName>
        <fullName evidence="2">Uncharacterized protein</fullName>
    </submittedName>
</protein>
<dbReference type="EMBL" id="GGEC01065080">
    <property type="protein sequence ID" value="MBX45564.1"/>
    <property type="molecule type" value="Transcribed_RNA"/>
</dbReference>
<organism evidence="2">
    <name type="scientific">Rhizophora mucronata</name>
    <name type="common">Asiatic mangrove</name>
    <dbReference type="NCBI Taxonomy" id="61149"/>
    <lineage>
        <taxon>Eukaryota</taxon>
        <taxon>Viridiplantae</taxon>
        <taxon>Streptophyta</taxon>
        <taxon>Embryophyta</taxon>
        <taxon>Tracheophyta</taxon>
        <taxon>Spermatophyta</taxon>
        <taxon>Magnoliopsida</taxon>
        <taxon>eudicotyledons</taxon>
        <taxon>Gunneridae</taxon>
        <taxon>Pentapetalae</taxon>
        <taxon>rosids</taxon>
        <taxon>fabids</taxon>
        <taxon>Malpighiales</taxon>
        <taxon>Rhizophoraceae</taxon>
        <taxon>Rhizophora</taxon>
    </lineage>
</organism>